<evidence type="ECO:0000256" key="2">
    <source>
        <dbReference type="ARBA" id="ARBA00023125"/>
    </source>
</evidence>
<dbReference type="RefSeq" id="WP_236937956.1">
    <property type="nucleotide sequence ID" value="NZ_CP012661.1"/>
</dbReference>
<evidence type="ECO:0000259" key="4">
    <source>
        <dbReference type="PROSITE" id="PS50949"/>
    </source>
</evidence>
<gene>
    <name evidence="5" type="ORF">AKL17_0036</name>
</gene>
<evidence type="ECO:0000313" key="6">
    <source>
        <dbReference type="Proteomes" id="UP000076128"/>
    </source>
</evidence>
<dbReference type="SMART" id="SM00895">
    <property type="entry name" value="FCD"/>
    <property type="match status" value="1"/>
</dbReference>
<dbReference type="InterPro" id="IPR036388">
    <property type="entry name" value="WH-like_DNA-bd_sf"/>
</dbReference>
<dbReference type="CDD" id="cd07377">
    <property type="entry name" value="WHTH_GntR"/>
    <property type="match status" value="1"/>
</dbReference>
<keyword evidence="2" id="KW-0238">DNA-binding</keyword>
<dbReference type="SMART" id="SM00345">
    <property type="entry name" value="HTH_GNTR"/>
    <property type="match status" value="1"/>
</dbReference>
<feature type="domain" description="HTH gntR-type" evidence="4">
    <location>
        <begin position="13"/>
        <end position="81"/>
    </location>
</feature>
<dbReference type="GO" id="GO:0003677">
    <property type="term" value="F:DNA binding"/>
    <property type="evidence" value="ECO:0007669"/>
    <property type="project" value="UniProtKB-KW"/>
</dbReference>
<organism evidence="5 6">
    <name type="scientific">Frigidibacter mobilis</name>
    <dbReference type="NCBI Taxonomy" id="1335048"/>
    <lineage>
        <taxon>Bacteria</taxon>
        <taxon>Pseudomonadati</taxon>
        <taxon>Pseudomonadota</taxon>
        <taxon>Alphaproteobacteria</taxon>
        <taxon>Rhodobacterales</taxon>
        <taxon>Paracoccaceae</taxon>
        <taxon>Frigidibacter</taxon>
    </lineage>
</organism>
<dbReference type="Gene3D" id="1.20.120.530">
    <property type="entry name" value="GntR ligand-binding domain-like"/>
    <property type="match status" value="1"/>
</dbReference>
<evidence type="ECO:0000313" key="5">
    <source>
        <dbReference type="EMBL" id="AMY67298.1"/>
    </source>
</evidence>
<dbReference type="KEGG" id="daa:AKL17_0036"/>
<dbReference type="SUPFAM" id="SSF46785">
    <property type="entry name" value="Winged helix' DNA-binding domain"/>
    <property type="match status" value="1"/>
</dbReference>
<keyword evidence="1" id="KW-0805">Transcription regulation</keyword>
<sequence>MPTSYTPVDKPKRTLADRVYHSLFSRISNGDYRVNQKLPSEHTLSEEFGVSRPILRAALEKLRAEGVIYSRQGAGNFVRASISHPVGFARVETLADVQRCYEFRITIETAAAGLASERRNHAALDEIAEALGMMRAATGSREHREDADFAFHLAITRAANNQYYEASMRALREHIYVGMKMHGESLMTDGAKALEAVLAEHAAIFDAIRDGKAATAEALMRSHLEQSRDRLFGSGPLDLRMKG</sequence>
<name>A0A159Z096_9RHOB</name>
<proteinExistence type="predicted"/>
<evidence type="ECO:0000256" key="3">
    <source>
        <dbReference type="ARBA" id="ARBA00023163"/>
    </source>
</evidence>
<dbReference type="InterPro" id="IPR011711">
    <property type="entry name" value="GntR_C"/>
</dbReference>
<dbReference type="PATRIC" id="fig|1335048.3.peg.39"/>
<dbReference type="Gene3D" id="1.10.10.10">
    <property type="entry name" value="Winged helix-like DNA-binding domain superfamily/Winged helix DNA-binding domain"/>
    <property type="match status" value="1"/>
</dbReference>
<dbReference type="AlphaFoldDB" id="A0A159Z096"/>
<evidence type="ECO:0000256" key="1">
    <source>
        <dbReference type="ARBA" id="ARBA00023015"/>
    </source>
</evidence>
<dbReference type="PRINTS" id="PR00035">
    <property type="entry name" value="HTHGNTR"/>
</dbReference>
<dbReference type="InterPro" id="IPR008920">
    <property type="entry name" value="TF_FadR/GntR_C"/>
</dbReference>
<dbReference type="STRING" id="1335048.AKL17_0036"/>
<dbReference type="EMBL" id="CP012661">
    <property type="protein sequence ID" value="AMY67298.1"/>
    <property type="molecule type" value="Genomic_DNA"/>
</dbReference>
<keyword evidence="3" id="KW-0804">Transcription</keyword>
<dbReference type="Proteomes" id="UP000076128">
    <property type="component" value="Chromosome"/>
</dbReference>
<dbReference type="Pfam" id="PF07729">
    <property type="entry name" value="FCD"/>
    <property type="match status" value="1"/>
</dbReference>
<dbReference type="GO" id="GO:0003700">
    <property type="term" value="F:DNA-binding transcription factor activity"/>
    <property type="evidence" value="ECO:0007669"/>
    <property type="project" value="InterPro"/>
</dbReference>
<protein>
    <submittedName>
        <fullName evidence="5">GntR family transcriptional regulator</fullName>
    </submittedName>
</protein>
<reference evidence="5 6" key="1">
    <citation type="submission" date="2015-09" db="EMBL/GenBank/DDBJ databases">
        <title>Complete genome sequence of Defluviimonas alba cai42t isolated from an oilfield in Xinjiang.</title>
        <authorList>
            <person name="Geng S."/>
            <person name="Pan X."/>
            <person name="Wu X."/>
        </authorList>
    </citation>
    <scope>NUCLEOTIDE SEQUENCE [LARGE SCALE GENOMIC DNA]</scope>
    <source>
        <strain evidence="6">cai42</strain>
    </source>
</reference>
<dbReference type="SUPFAM" id="SSF48008">
    <property type="entry name" value="GntR ligand-binding domain-like"/>
    <property type="match status" value="1"/>
</dbReference>
<accession>A0A159Z096</accession>
<dbReference type="PANTHER" id="PTHR43537:SF5">
    <property type="entry name" value="UXU OPERON TRANSCRIPTIONAL REGULATOR"/>
    <property type="match status" value="1"/>
</dbReference>
<dbReference type="InterPro" id="IPR000524">
    <property type="entry name" value="Tscrpt_reg_HTH_GntR"/>
</dbReference>
<dbReference type="PROSITE" id="PS50949">
    <property type="entry name" value="HTH_GNTR"/>
    <property type="match status" value="1"/>
</dbReference>
<keyword evidence="6" id="KW-1185">Reference proteome</keyword>
<dbReference type="InterPro" id="IPR036390">
    <property type="entry name" value="WH_DNA-bd_sf"/>
</dbReference>
<dbReference type="PANTHER" id="PTHR43537">
    <property type="entry name" value="TRANSCRIPTIONAL REGULATOR, GNTR FAMILY"/>
    <property type="match status" value="1"/>
</dbReference>
<dbReference type="Pfam" id="PF00392">
    <property type="entry name" value="GntR"/>
    <property type="match status" value="1"/>
</dbReference>